<dbReference type="Gene3D" id="6.10.140.2220">
    <property type="match status" value="1"/>
</dbReference>
<dbReference type="EMBL" id="JASBNA010000006">
    <property type="protein sequence ID" value="KAK7690626.1"/>
    <property type="molecule type" value="Genomic_DNA"/>
</dbReference>
<feature type="domain" description="MYND-type" evidence="5">
    <location>
        <begin position="526"/>
        <end position="565"/>
    </location>
</feature>
<accession>A0AAW0GCH9</accession>
<dbReference type="Proteomes" id="UP001385951">
    <property type="component" value="Unassembled WGS sequence"/>
</dbReference>
<comment type="caution">
    <text evidence="6">The sequence shown here is derived from an EMBL/GenBank/DDBJ whole genome shotgun (WGS) entry which is preliminary data.</text>
</comment>
<gene>
    <name evidence="6" type="ORF">QCA50_005725</name>
</gene>
<dbReference type="SUPFAM" id="SSF144232">
    <property type="entry name" value="HIT/MYND zinc finger-like"/>
    <property type="match status" value="1"/>
</dbReference>
<dbReference type="InterPro" id="IPR002893">
    <property type="entry name" value="Znf_MYND"/>
</dbReference>
<evidence type="ECO:0000313" key="6">
    <source>
        <dbReference type="EMBL" id="KAK7690626.1"/>
    </source>
</evidence>
<evidence type="ECO:0000259" key="5">
    <source>
        <dbReference type="PROSITE" id="PS50865"/>
    </source>
</evidence>
<proteinExistence type="predicted"/>
<keyword evidence="3" id="KW-0862">Zinc</keyword>
<protein>
    <recommendedName>
        <fullName evidence="5">MYND-type domain-containing protein</fullName>
    </recommendedName>
</protein>
<name>A0AAW0GCH9_9APHY</name>
<evidence type="ECO:0000256" key="4">
    <source>
        <dbReference type="PROSITE-ProRule" id="PRU00134"/>
    </source>
</evidence>
<reference evidence="6 7" key="1">
    <citation type="submission" date="2022-09" db="EMBL/GenBank/DDBJ databases">
        <authorList>
            <person name="Palmer J.M."/>
        </authorList>
    </citation>
    <scope>NUCLEOTIDE SEQUENCE [LARGE SCALE GENOMIC DNA]</scope>
    <source>
        <strain evidence="6 7">DSM 7382</strain>
    </source>
</reference>
<evidence type="ECO:0000256" key="3">
    <source>
        <dbReference type="ARBA" id="ARBA00022833"/>
    </source>
</evidence>
<evidence type="ECO:0000313" key="7">
    <source>
        <dbReference type="Proteomes" id="UP001385951"/>
    </source>
</evidence>
<keyword evidence="2 4" id="KW-0863">Zinc-finger</keyword>
<dbReference type="PROSITE" id="PS50865">
    <property type="entry name" value="ZF_MYND_2"/>
    <property type="match status" value="1"/>
</dbReference>
<keyword evidence="7" id="KW-1185">Reference proteome</keyword>
<evidence type="ECO:0000256" key="2">
    <source>
        <dbReference type="ARBA" id="ARBA00022771"/>
    </source>
</evidence>
<dbReference type="AlphaFoldDB" id="A0AAW0GCH9"/>
<organism evidence="6 7">
    <name type="scientific">Cerrena zonata</name>
    <dbReference type="NCBI Taxonomy" id="2478898"/>
    <lineage>
        <taxon>Eukaryota</taxon>
        <taxon>Fungi</taxon>
        <taxon>Dikarya</taxon>
        <taxon>Basidiomycota</taxon>
        <taxon>Agaricomycotina</taxon>
        <taxon>Agaricomycetes</taxon>
        <taxon>Polyporales</taxon>
        <taxon>Cerrenaceae</taxon>
        <taxon>Cerrena</taxon>
    </lineage>
</organism>
<sequence>MSKKPTLTVDFVANRSEEYVDDYRCCHHKDYDHDSEESEPGLFSEMLKKTPGRVASTLKRFHKQRSPKRRYLASDIANVIPSCSVNSRMDTFLTSGLPIVLIEIASESSLYKRWGADADATHYAADILTGLALCVGYIQRLHLMPSSPLVGSMDIPCLMELSIASERLWTTLWNKRTVLFPFPEALDAMYPEPIVHPQDFSSDLVHMARFLNTVKANLAKNNTTSESFKSDSSPSYVTHVDHVMFYIWLSSPMGDGLNALDAMGPQLDEDTIDYDYDYDDLLLTELAEFHHVVKFVDSIDFLLKSGIDEDTRVIVLDMYHRAILCCEQVSKLENVRFQHGHITTVHRIAYSCQRMFCMPDHDDVIAEVVRGLQIIRDTVFHGEMSYEKVGPVFNELQYFEMIAKAYPVAVAKGWENQYEALTYACLLYQDVYHTILQEETQDLEAAAVMNRAVAHLWRPVLEELQSLRLHDENRDLVLHAKTTWVKLGSQFGLTPEKHDPKEDHAVSMHEARHIRHRRCQWRDCLCTTHRPEHSMRICKGCWKKRYCSKRCQKSDWREGGHREWCRT</sequence>
<keyword evidence="1" id="KW-0479">Metal-binding</keyword>
<evidence type="ECO:0000256" key="1">
    <source>
        <dbReference type="ARBA" id="ARBA00022723"/>
    </source>
</evidence>
<dbReference type="GO" id="GO:0008270">
    <property type="term" value="F:zinc ion binding"/>
    <property type="evidence" value="ECO:0007669"/>
    <property type="project" value="UniProtKB-KW"/>
</dbReference>